<protein>
    <submittedName>
        <fullName evidence="2">Uncharacterized protein</fullName>
    </submittedName>
</protein>
<name>A0A9P5RHR1_9FUNG</name>
<evidence type="ECO:0000313" key="3">
    <source>
        <dbReference type="Proteomes" id="UP000748756"/>
    </source>
</evidence>
<dbReference type="OrthoDB" id="2423903at2759"/>
<reference evidence="2" key="1">
    <citation type="journal article" date="2020" name="Fungal Divers.">
        <title>Resolving the Mortierellaceae phylogeny through synthesis of multi-gene phylogenetics and phylogenomics.</title>
        <authorList>
            <person name="Vandepol N."/>
            <person name="Liber J."/>
            <person name="Desiro A."/>
            <person name="Na H."/>
            <person name="Kennedy M."/>
            <person name="Barry K."/>
            <person name="Grigoriev I.V."/>
            <person name="Miller A.N."/>
            <person name="O'Donnell K."/>
            <person name="Stajich J.E."/>
            <person name="Bonito G."/>
        </authorList>
    </citation>
    <scope>NUCLEOTIDE SEQUENCE</scope>
    <source>
        <strain evidence="2">NRRL 6426</strain>
    </source>
</reference>
<sequence length="145" mass="16900">MILVYFILDLLLALGITRAQLTALAVVSRNDYSKNIWSLGPATNFSIIRPINSLDPKEVVHSYLADTRVISKNKDEKVFEGSIRVSIDRRQTKLDRVDSTSDTQILYEQLRLHFKELCTRHNELQRLRMQELHPRQFIDNSQSLF</sequence>
<keyword evidence="1" id="KW-0732">Signal</keyword>
<dbReference type="Proteomes" id="UP000748756">
    <property type="component" value="Unassembled WGS sequence"/>
</dbReference>
<organism evidence="2 3">
    <name type="scientific">Linnemannia schmuckeri</name>
    <dbReference type="NCBI Taxonomy" id="64567"/>
    <lineage>
        <taxon>Eukaryota</taxon>
        <taxon>Fungi</taxon>
        <taxon>Fungi incertae sedis</taxon>
        <taxon>Mucoromycota</taxon>
        <taxon>Mortierellomycotina</taxon>
        <taxon>Mortierellomycetes</taxon>
        <taxon>Mortierellales</taxon>
        <taxon>Mortierellaceae</taxon>
        <taxon>Linnemannia</taxon>
    </lineage>
</organism>
<feature type="chain" id="PRO_5040446041" evidence="1">
    <location>
        <begin position="20"/>
        <end position="145"/>
    </location>
</feature>
<dbReference type="EMBL" id="JAAAUQ010001934">
    <property type="protein sequence ID" value="KAF9130561.1"/>
    <property type="molecule type" value="Genomic_DNA"/>
</dbReference>
<dbReference type="AlphaFoldDB" id="A0A9P5RHR1"/>
<evidence type="ECO:0000313" key="2">
    <source>
        <dbReference type="EMBL" id="KAF9130561.1"/>
    </source>
</evidence>
<comment type="caution">
    <text evidence="2">The sequence shown here is derived from an EMBL/GenBank/DDBJ whole genome shotgun (WGS) entry which is preliminary data.</text>
</comment>
<feature type="signal peptide" evidence="1">
    <location>
        <begin position="1"/>
        <end position="19"/>
    </location>
</feature>
<gene>
    <name evidence="2" type="ORF">BG015_003987</name>
</gene>
<evidence type="ECO:0000256" key="1">
    <source>
        <dbReference type="SAM" id="SignalP"/>
    </source>
</evidence>
<keyword evidence="3" id="KW-1185">Reference proteome</keyword>
<proteinExistence type="predicted"/>
<accession>A0A9P5RHR1</accession>